<reference evidence="2 3" key="1">
    <citation type="submission" date="2024-05" db="EMBL/GenBank/DDBJ databases">
        <authorList>
            <person name="Liu Q."/>
            <person name="Xin Y.-H."/>
        </authorList>
    </citation>
    <scope>NUCLEOTIDE SEQUENCE [LARGE SCALE GENOMIC DNA]</scope>
    <source>
        <strain evidence="2 3">CGMCC 1.10181</strain>
    </source>
</reference>
<evidence type="ECO:0000313" key="2">
    <source>
        <dbReference type="EMBL" id="MEN2793589.1"/>
    </source>
</evidence>
<proteinExistence type="predicted"/>
<keyword evidence="2" id="KW-0808">Transferase</keyword>
<evidence type="ECO:0000313" key="3">
    <source>
        <dbReference type="Proteomes" id="UP001419910"/>
    </source>
</evidence>
<dbReference type="EC" id="2.4.-.-" evidence="2"/>
<dbReference type="Proteomes" id="UP001419910">
    <property type="component" value="Unassembled WGS sequence"/>
</dbReference>
<dbReference type="GO" id="GO:0016757">
    <property type="term" value="F:glycosyltransferase activity"/>
    <property type="evidence" value="ECO:0007669"/>
    <property type="project" value="UniProtKB-KW"/>
</dbReference>
<organism evidence="2 3">
    <name type="scientific">Sphingomonas oligophenolica</name>
    <dbReference type="NCBI Taxonomy" id="301154"/>
    <lineage>
        <taxon>Bacteria</taxon>
        <taxon>Pseudomonadati</taxon>
        <taxon>Pseudomonadota</taxon>
        <taxon>Alphaproteobacteria</taxon>
        <taxon>Sphingomonadales</taxon>
        <taxon>Sphingomonadaceae</taxon>
        <taxon>Sphingomonas</taxon>
    </lineage>
</organism>
<feature type="domain" description="Glycosyltransferase subfamily 4-like N-terminal" evidence="1">
    <location>
        <begin position="60"/>
        <end position="166"/>
    </location>
</feature>
<dbReference type="InterPro" id="IPR028098">
    <property type="entry name" value="Glyco_trans_4-like_N"/>
</dbReference>
<dbReference type="Pfam" id="PF13439">
    <property type="entry name" value="Glyco_transf_4"/>
    <property type="match status" value="1"/>
</dbReference>
<dbReference type="Pfam" id="PF13692">
    <property type="entry name" value="Glyco_trans_1_4"/>
    <property type="match status" value="1"/>
</dbReference>
<keyword evidence="3" id="KW-1185">Reference proteome</keyword>
<gene>
    <name evidence="2" type="ORF">ABC974_28495</name>
</gene>
<dbReference type="EMBL" id="JBDIME010000055">
    <property type="protein sequence ID" value="MEN2793589.1"/>
    <property type="molecule type" value="Genomic_DNA"/>
</dbReference>
<protein>
    <submittedName>
        <fullName evidence="2">Glycosyltransferase</fullName>
        <ecNumber evidence="2">2.4.-.-</ecNumber>
    </submittedName>
</protein>
<dbReference type="SUPFAM" id="SSF53756">
    <property type="entry name" value="UDP-Glycosyltransferase/glycogen phosphorylase"/>
    <property type="match status" value="1"/>
</dbReference>
<evidence type="ECO:0000259" key="1">
    <source>
        <dbReference type="Pfam" id="PF13439"/>
    </source>
</evidence>
<keyword evidence="2" id="KW-0328">Glycosyltransferase</keyword>
<dbReference type="Gene3D" id="3.40.50.2000">
    <property type="entry name" value="Glycogen Phosphorylase B"/>
    <property type="match status" value="2"/>
</dbReference>
<dbReference type="RefSeq" id="WP_345840596.1">
    <property type="nucleotide sequence ID" value="NZ_JBDIME010000055.1"/>
</dbReference>
<dbReference type="PANTHER" id="PTHR12526:SF638">
    <property type="entry name" value="SPORE COAT PROTEIN SA"/>
    <property type="match status" value="1"/>
</dbReference>
<dbReference type="PANTHER" id="PTHR12526">
    <property type="entry name" value="GLYCOSYLTRANSFERASE"/>
    <property type="match status" value="1"/>
</dbReference>
<comment type="caution">
    <text evidence="2">The sequence shown here is derived from an EMBL/GenBank/DDBJ whole genome shotgun (WGS) entry which is preliminary data.</text>
</comment>
<sequence length="363" mass="39241">MKVLHILNALRYSGAEMMLASASDILIGDGQASIISTGDDLGDYAPVLAAKGYEIIHIPYSFSPVFFVRIARAITASGCDVVHLHTERAAMWYSITTRLAGVANVRTIHNEFLFDGLLRLRRSVTRRIAAALGTVHIACSARVARNEKRRFGIDAIVIDNWIDTGRLYASDASSRVVLREKLNIPQDAFVAVSIGNEAPAKNIDALVEAIGLCPEELPIVFFQCGAVSDRLRQKAAALGKGRVHLLGTVSDIGQYLAASDVFVSASLFEGGQLVLMEAAAAGIYCITTRVGAAEEFEGLPNIRFIEPDAESVAEALEEVAAIPVEERERGASQLSEFARQRFVPEAGASRYVSVYQSTIDRNG</sequence>
<accession>A0ABU9YCP7</accession>
<name>A0ABU9YCP7_9SPHN</name>